<sequence length="425" mass="46121">MDTRGLEDRHQTGHDDTGVGDSGDGRHRLDIGTDERRMHVRAYNHWVSLLRGRAYPSIEDLDPESIADFGPHSVLLDFSGGIENPAIRYLGASLREECGVTSLITHVGEVPARSLLSRLTDHYLQIIANRAPIGFEAEFVGQRGHNTLYRGILMPYSSDEDTIDFIYGVINWKEMVDAETQAKLEREVEEARRTAPAPTVAAPVWADGPSAPIAEEASEPAVPHDDVAAVPDTLAGRLMLARESAAMARAADIRSHASLYRALSRAYDFVRAAESDADAYAELLRDASISVQARAPMTAAAKLVFGAGYDKTRLTEFAAVMSNARRNDVGEGGLDAFLTAEPGGIKAIVKNERALRKPARKLDVYARAAEELRSRPPLAHVEIEAGESEFVVLLARAGSDGMLDILAKVEGDAAFAERVVRKAAA</sequence>
<reference evidence="2" key="1">
    <citation type="submission" date="2016-12" db="EMBL/GenBank/DDBJ databases">
        <title>Whole genome sequencing of Sphingomonas koreensis.</title>
        <authorList>
            <person name="Conlan S."/>
            <person name="Thomas P.J."/>
            <person name="Mullikin J."/>
            <person name="Palmore T.N."/>
            <person name="Frank K.M."/>
            <person name="Segre J.A."/>
        </authorList>
    </citation>
    <scope>NUCLEOTIDE SEQUENCE</scope>
    <source>
        <strain evidence="2">ABOJV</strain>
    </source>
</reference>
<accession>A0A1L6JAM9</accession>
<keyword evidence="4" id="KW-1185">Reference proteome</keyword>
<evidence type="ECO:0000313" key="2">
    <source>
        <dbReference type="EMBL" id="APR52540.1"/>
    </source>
</evidence>
<gene>
    <name evidence="2" type="ORF">BRX40_08915</name>
    <name evidence="3" type="ORF">CA257_15175</name>
</gene>
<reference evidence="3 5" key="3">
    <citation type="submission" date="2018-07" db="EMBL/GenBank/DDBJ databases">
        <title>Genomic and Epidemiologic Investigation of an Indolent Hospital Outbreak.</title>
        <authorList>
            <person name="Johnson R.C."/>
            <person name="Deming C."/>
            <person name="Conlan S."/>
            <person name="Zellmer C.J."/>
            <person name="Michelin A.V."/>
            <person name="Lee-Lin S."/>
            <person name="Thomas P.J."/>
            <person name="Park M."/>
            <person name="Weingarten R.A."/>
            <person name="Less J."/>
            <person name="Dekker J.P."/>
            <person name="Frank K.M."/>
            <person name="Musser K.A."/>
            <person name="Mcquiston J.R."/>
            <person name="Henderson D.K."/>
            <person name="Lau A.F."/>
            <person name="Palmore T.N."/>
            <person name="Segre J.A."/>
        </authorList>
    </citation>
    <scope>NUCLEOTIDE SEQUENCE [LARGE SCALE GENOMIC DNA]</scope>
    <source>
        <strain evidence="3 5">SK-NIH.Env10_0317</strain>
    </source>
</reference>
<dbReference type="KEGG" id="skr:BRX40_08915"/>
<evidence type="ECO:0000313" key="5">
    <source>
        <dbReference type="Proteomes" id="UP000286681"/>
    </source>
</evidence>
<dbReference type="EMBL" id="CP018820">
    <property type="protein sequence ID" value="APR52540.1"/>
    <property type="molecule type" value="Genomic_DNA"/>
</dbReference>
<dbReference type="OrthoDB" id="7441080at2"/>
<reference evidence="4" key="2">
    <citation type="submission" date="2016-12" db="EMBL/GenBank/DDBJ databases">
        <title>Whole genome sequencing of Sphingomonas sp. ABOJV.</title>
        <authorList>
            <person name="Conlan S."/>
            <person name="Thomas P.J."/>
            <person name="Mullikin J."/>
            <person name="Palmore T.N."/>
            <person name="Frank K.M."/>
            <person name="Segre J.A."/>
        </authorList>
    </citation>
    <scope>NUCLEOTIDE SEQUENCE [LARGE SCALE GENOMIC DNA]</scope>
    <source>
        <strain evidence="4">ABOJV</strain>
    </source>
</reference>
<organism evidence="2 4">
    <name type="scientific">Sphingomonas koreensis</name>
    <dbReference type="NCBI Taxonomy" id="93064"/>
    <lineage>
        <taxon>Bacteria</taxon>
        <taxon>Pseudomonadati</taxon>
        <taxon>Pseudomonadota</taxon>
        <taxon>Alphaproteobacteria</taxon>
        <taxon>Sphingomonadales</taxon>
        <taxon>Sphingomonadaceae</taxon>
        <taxon>Sphingomonas</taxon>
    </lineage>
</organism>
<name>A0A1L6JAM9_9SPHN</name>
<dbReference type="STRING" id="93064.BRX40_08915"/>
<evidence type="ECO:0000256" key="1">
    <source>
        <dbReference type="SAM" id="MobiDB-lite"/>
    </source>
</evidence>
<dbReference type="Proteomes" id="UP000185161">
    <property type="component" value="Chromosome"/>
</dbReference>
<dbReference type="AlphaFoldDB" id="A0A1L6JAM9"/>
<feature type="region of interest" description="Disordered" evidence="1">
    <location>
        <begin position="1"/>
        <end position="30"/>
    </location>
</feature>
<dbReference type="Proteomes" id="UP000286681">
    <property type="component" value="Unassembled WGS sequence"/>
</dbReference>
<evidence type="ECO:0000313" key="4">
    <source>
        <dbReference type="Proteomes" id="UP000185161"/>
    </source>
</evidence>
<evidence type="ECO:0008006" key="6">
    <source>
        <dbReference type="Google" id="ProtNLM"/>
    </source>
</evidence>
<dbReference type="EMBL" id="QQWO01000013">
    <property type="protein sequence ID" value="RSV01155.1"/>
    <property type="molecule type" value="Genomic_DNA"/>
</dbReference>
<dbReference type="RefSeq" id="WP_066580959.1">
    <property type="nucleotide sequence ID" value="NZ_CP018820.1"/>
</dbReference>
<protein>
    <recommendedName>
        <fullName evidence="6">PAS domain-containing protein</fullName>
    </recommendedName>
</protein>
<proteinExistence type="predicted"/>
<evidence type="ECO:0000313" key="3">
    <source>
        <dbReference type="EMBL" id="RSV01155.1"/>
    </source>
</evidence>
<dbReference type="GeneID" id="44132678"/>